<keyword evidence="2" id="KW-1185">Reference proteome</keyword>
<evidence type="ECO:0000313" key="1">
    <source>
        <dbReference type="EMBL" id="QBA63702.1"/>
    </source>
</evidence>
<dbReference type="EMBL" id="CP035544">
    <property type="protein sequence ID" value="QBA63702.1"/>
    <property type="molecule type" value="Genomic_DNA"/>
</dbReference>
<organism evidence="1 2">
    <name type="scientific">Muriicola soli</name>
    <dbReference type="NCBI Taxonomy" id="2507538"/>
    <lineage>
        <taxon>Bacteria</taxon>
        <taxon>Pseudomonadati</taxon>
        <taxon>Bacteroidota</taxon>
        <taxon>Flavobacteriia</taxon>
        <taxon>Flavobacteriales</taxon>
        <taxon>Flavobacteriaceae</taxon>
        <taxon>Muriicola</taxon>
    </lineage>
</organism>
<dbReference type="KEGG" id="mur:EQY75_03570"/>
<name>A0A411E7R1_9FLAO</name>
<proteinExistence type="predicted"/>
<accession>A0A411E7R1</accession>
<dbReference type="Proteomes" id="UP000290889">
    <property type="component" value="Chromosome"/>
</dbReference>
<dbReference type="RefSeq" id="WP_129602944.1">
    <property type="nucleotide sequence ID" value="NZ_CP035544.1"/>
</dbReference>
<dbReference type="AlphaFoldDB" id="A0A411E7R1"/>
<dbReference type="OrthoDB" id="5464618at2"/>
<reference evidence="1 2" key="1">
    <citation type="submission" date="2019-01" db="EMBL/GenBank/DDBJ databases">
        <title>Muriicola soli sp. nov., isolated from soil.</title>
        <authorList>
            <person name="Kang H.J."/>
            <person name="Kim S.B."/>
        </authorList>
    </citation>
    <scope>NUCLEOTIDE SEQUENCE [LARGE SCALE GENOMIC DNA]</scope>
    <source>
        <strain evidence="1 2">MMS17-SY002</strain>
    </source>
</reference>
<protein>
    <submittedName>
        <fullName evidence="1">Uncharacterized protein</fullName>
    </submittedName>
</protein>
<evidence type="ECO:0000313" key="2">
    <source>
        <dbReference type="Proteomes" id="UP000290889"/>
    </source>
</evidence>
<sequence>MIIGHMFRILTYFSFIIRSTNHHGVHSPFVYEYLTRCLYKKSPTSLPKIQEILGKSIPYFNYNTIGLFSEPQQFYQSIRQEFPDLRYNKEPFDLVFIRQNQLEKVDFESLKPLCHNRSMILIEGIYANRRNSEFWKTLYKKDWVTVSIDFYYGGILFLRREQEKQHFRIRI</sequence>
<gene>
    <name evidence="1" type="ORF">EQY75_03570</name>
</gene>